<keyword evidence="4" id="KW-1185">Reference proteome</keyword>
<evidence type="ECO:0000256" key="1">
    <source>
        <dbReference type="SAM" id="Coils"/>
    </source>
</evidence>
<name>A0A6J8EHG1_MYTCO</name>
<feature type="compositionally biased region" description="Basic and acidic residues" evidence="2">
    <location>
        <begin position="324"/>
        <end position="339"/>
    </location>
</feature>
<feature type="compositionally biased region" description="Basic and acidic residues" evidence="2">
    <location>
        <begin position="1228"/>
        <end position="1239"/>
    </location>
</feature>
<feature type="region of interest" description="Disordered" evidence="2">
    <location>
        <begin position="1217"/>
        <end position="1256"/>
    </location>
</feature>
<dbReference type="EMBL" id="CACVKT020008919">
    <property type="protein sequence ID" value="CAC5418461.1"/>
    <property type="molecule type" value="Genomic_DNA"/>
</dbReference>
<accession>A0A6J8EHG1</accession>
<feature type="region of interest" description="Disordered" evidence="2">
    <location>
        <begin position="43"/>
        <end position="159"/>
    </location>
</feature>
<sequence>MVSFSFKSWRSEADTGFSIRDLSQGKSHKSYASQLGKRFAYKTTAKVAEKSSKRHTTRYDLKVRNPVLKKGDSSSQEHISKSLKYKGEKMSKISSEEERSKISKQEKSDITEVSKSENGSRSKRRKRPRQMFSPDDDSQLSRRKQKKPKRFPFSSTAPDRPCDILQDGTPFCCDLCKSRYVINRFSKKSLKNRRSKHVPAPKQKYDPVKQKMLLLCNACGLTLDRPKKTKNACCVSNEQDRDKYIKEAKTWAKQLADQYDLPNAIHLYCPVIKRKKCACLQIYIEANGVEAEKQKRASQLSAMASEARRLSALKCYDKYVAETQKTPEKTSENSPEKQQDNNPENSSDQNSDNSPSKKLKRNVIIGLGNGHKKSEKFTEFVLLNRENLKRKLQLCERATQKILCYSNNFLHKKLKTEEKRFRALPVKGKARLGLLQSFDDLAKKRCCVDNCVMMALTHRTLLEEWRRRARQGQLEARRVIAEMLTPTACARKNCYTFVTAVTGCSRTTIVQVNQQMAQTNGDREPPTHGLKKYHHKSKKKEQSKAVAPMETAVTEIQTNVVDKQREQLQQLQVQLHEQQIQLQQQQELQQQLLQQTLSSQGKSQTDNVNLLQQINNQLNMQIQNTQKNLQQTLHNMGLLIGISTTGNQDKTTSCSHDIQNKTGTSTNINLSSGNIILTPAQELGININAEQARIKSNVQKKQSKILKSLVETNLAQGQTIIVTSSNSPQSSQVLFTTAGVTVIPQNNIYHQPQNEGITVQENIIQNPQQIIQAPQNIIQTSQPMIQTQQQMMQKQQQIVLTQPNYQFGQISSQPDENVVTIQPNTVIATQHQTAEEIIMNPILDNGGNRIYNFTLPIQGAGNQQIISLENMPVDKVSEVLSNAQVVEMSLPSFLESAKKCGPVQTGSTFVTEVNRDKSLQSNKIFKSNLREKPNTGKTSATNNLLSSKTAAVQKQLYTNTQVNANLPDQELSPSNMTIFTNNGETSSEMPCIPDIVLKEFARASHLTNVNNPTIYTAAPLVSQFTANKYNNQLKNRNPFISGNIPTEVMSIGQTVTDDLSIECDNNPSGRIIDQLSVKPVSKSTKSQRSRNSNINSSQNVRVSQTVSQGHNPTTYHMASSTKTKIPPKTKVHYESQKPVSVPTSTLTSEYMNFSLPLSDVITMYSNQTVGQKVSNTDQTQQLQLTLQINPVSRSSGDNSFGTNTVDLGSLLIMDQNNRSQASIPPKPQIDKKISRKSENIYKSQRSRQDSQSLVIDEDISTEGNMTDTDEEVQDILKTSNKSRKEVNSKTTIEQPVTLVKRTGTLPFQPMERSDTMIIDQSVERSNTIIMNQSVVRSDTVILKPSETISSFEDIQRSDTIKLPEEPDQLEKQQFLSENRKERKVTMPRNVLLKGNSLYRVTRIHWYQVNLVIVHRQGVLMIRLS</sequence>
<proteinExistence type="predicted"/>
<reference evidence="3 4" key="1">
    <citation type="submission" date="2020-06" db="EMBL/GenBank/DDBJ databases">
        <authorList>
            <person name="Li R."/>
            <person name="Bekaert M."/>
        </authorList>
    </citation>
    <scope>NUCLEOTIDE SEQUENCE [LARGE SCALE GENOMIC DNA]</scope>
    <source>
        <strain evidence="4">wild</strain>
    </source>
</reference>
<feature type="coiled-coil region" evidence="1">
    <location>
        <begin position="561"/>
        <end position="635"/>
    </location>
</feature>
<protein>
    <submittedName>
        <fullName evidence="3">Uncharacterized protein</fullName>
    </submittedName>
</protein>
<dbReference type="OrthoDB" id="10068017at2759"/>
<organism evidence="3 4">
    <name type="scientific">Mytilus coruscus</name>
    <name type="common">Sea mussel</name>
    <dbReference type="NCBI Taxonomy" id="42192"/>
    <lineage>
        <taxon>Eukaryota</taxon>
        <taxon>Metazoa</taxon>
        <taxon>Spiralia</taxon>
        <taxon>Lophotrochozoa</taxon>
        <taxon>Mollusca</taxon>
        <taxon>Bivalvia</taxon>
        <taxon>Autobranchia</taxon>
        <taxon>Pteriomorphia</taxon>
        <taxon>Mytilida</taxon>
        <taxon>Mytiloidea</taxon>
        <taxon>Mytilidae</taxon>
        <taxon>Mytilinae</taxon>
        <taxon>Mytilus</taxon>
    </lineage>
</organism>
<dbReference type="Proteomes" id="UP000507470">
    <property type="component" value="Unassembled WGS sequence"/>
</dbReference>
<feature type="compositionally biased region" description="Basic residues" evidence="2">
    <location>
        <begin position="141"/>
        <end position="150"/>
    </location>
</feature>
<feature type="region of interest" description="Disordered" evidence="2">
    <location>
        <begin position="324"/>
        <end position="359"/>
    </location>
</feature>
<gene>
    <name evidence="3" type="ORF">MCOR_50897</name>
</gene>
<feature type="region of interest" description="Disordered" evidence="2">
    <location>
        <begin position="517"/>
        <end position="548"/>
    </location>
</feature>
<feature type="compositionally biased region" description="Low complexity" evidence="2">
    <location>
        <begin position="1089"/>
        <end position="1104"/>
    </location>
</feature>
<evidence type="ECO:0000313" key="4">
    <source>
        <dbReference type="Proteomes" id="UP000507470"/>
    </source>
</evidence>
<feature type="compositionally biased region" description="Basic and acidic residues" evidence="2">
    <location>
        <begin position="85"/>
        <end position="120"/>
    </location>
</feature>
<evidence type="ECO:0000313" key="3">
    <source>
        <dbReference type="EMBL" id="CAC5418461.1"/>
    </source>
</evidence>
<feature type="compositionally biased region" description="Low complexity" evidence="2">
    <location>
        <begin position="340"/>
        <end position="356"/>
    </location>
</feature>
<keyword evidence="1" id="KW-0175">Coiled coil</keyword>
<feature type="compositionally biased region" description="Basic residues" evidence="2">
    <location>
        <begin position="529"/>
        <end position="541"/>
    </location>
</feature>
<feature type="compositionally biased region" description="Polar residues" evidence="2">
    <location>
        <begin position="1105"/>
        <end position="1120"/>
    </location>
</feature>
<feature type="region of interest" description="Disordered" evidence="2">
    <location>
        <begin position="1078"/>
        <end position="1136"/>
    </location>
</feature>
<feature type="compositionally biased region" description="Basic and acidic residues" evidence="2">
    <location>
        <begin position="47"/>
        <end position="63"/>
    </location>
</feature>
<evidence type="ECO:0000256" key="2">
    <source>
        <dbReference type="SAM" id="MobiDB-lite"/>
    </source>
</evidence>